<evidence type="ECO:0000313" key="2">
    <source>
        <dbReference type="EMBL" id="TRX88992.1"/>
    </source>
</evidence>
<proteinExistence type="predicted"/>
<evidence type="ECO:0000256" key="1">
    <source>
        <dbReference type="SAM" id="MobiDB-lite"/>
    </source>
</evidence>
<comment type="caution">
    <text evidence="2">The sequence shown here is derived from an EMBL/GenBank/DDBJ whole genome shotgun (WGS) entry which is preliminary data.</text>
</comment>
<dbReference type="OrthoDB" id="4653114at2759"/>
<protein>
    <submittedName>
        <fullName evidence="2">Uncharacterized protein</fullName>
    </submittedName>
</protein>
<dbReference type="Proteomes" id="UP000319160">
    <property type="component" value="Unassembled WGS sequence"/>
</dbReference>
<dbReference type="AlphaFoldDB" id="A0A553HM18"/>
<name>A0A553HM18_9PEZI</name>
<sequence length="425" mass="47892">MAGPPLSTHRTNRRFLEQFDAALLDYAPKYMKEQLEQLARECDQRLERQLLPRLHALLREIDQERDAFEQHKWDAARRLREHLTLLPLDAAVVEDAVAQLHTVNPRRLARLPTASSLALPAFGSASVSPPSTSASSENAFGTPDEDSSSQAPISLGSTPETLSDAAQELITQAQPWTPPTKSPTRENEVQAQVLAESSTAPCGLKRPKADREDEGDVLSKRQRTTNEKVPGVVQPQVERRVAFPNLKINERKGFFVVRCNFCKPGYFTLPPLLYNRALKHFQKHDEAIPGGSREMTNEYIFEKFAIQVDGDEMASKYWIQEHLGDIPHTFVPVGSSGGNFQGEDIEEMACEDQEIEYAFSTPTPKFQESLRGRQSDREAEHEKPRRARRNVPRPDYAEMVANKDPWNASETETEVSSIDALHQRG</sequence>
<keyword evidence="3" id="KW-1185">Reference proteome</keyword>
<feature type="compositionally biased region" description="Low complexity" evidence="1">
    <location>
        <begin position="124"/>
        <end position="136"/>
    </location>
</feature>
<evidence type="ECO:0000313" key="3">
    <source>
        <dbReference type="Proteomes" id="UP000319160"/>
    </source>
</evidence>
<feature type="region of interest" description="Disordered" evidence="1">
    <location>
        <begin position="195"/>
        <end position="229"/>
    </location>
</feature>
<feature type="region of interest" description="Disordered" evidence="1">
    <location>
        <begin position="123"/>
        <end position="161"/>
    </location>
</feature>
<reference evidence="3" key="1">
    <citation type="submission" date="2019-06" db="EMBL/GenBank/DDBJ databases">
        <title>Draft genome sequence of the griseofulvin-producing fungus Xylaria cubensis strain G536.</title>
        <authorList>
            <person name="Mead M.E."/>
            <person name="Raja H.A."/>
            <person name="Steenwyk J.L."/>
            <person name="Knowles S.L."/>
            <person name="Oberlies N.H."/>
            <person name="Rokas A."/>
        </authorList>
    </citation>
    <scope>NUCLEOTIDE SEQUENCE [LARGE SCALE GENOMIC DNA]</scope>
    <source>
        <strain evidence="3">G536</strain>
    </source>
</reference>
<feature type="region of interest" description="Disordered" evidence="1">
    <location>
        <begin position="362"/>
        <end position="425"/>
    </location>
</feature>
<accession>A0A553HM18</accession>
<organism evidence="2 3">
    <name type="scientific">Xylaria flabelliformis</name>
    <dbReference type="NCBI Taxonomy" id="2512241"/>
    <lineage>
        <taxon>Eukaryota</taxon>
        <taxon>Fungi</taxon>
        <taxon>Dikarya</taxon>
        <taxon>Ascomycota</taxon>
        <taxon>Pezizomycotina</taxon>
        <taxon>Sordariomycetes</taxon>
        <taxon>Xylariomycetidae</taxon>
        <taxon>Xylariales</taxon>
        <taxon>Xylariaceae</taxon>
        <taxon>Xylaria</taxon>
    </lineage>
</organism>
<feature type="compositionally biased region" description="Polar residues" evidence="1">
    <location>
        <begin position="148"/>
        <end position="161"/>
    </location>
</feature>
<gene>
    <name evidence="2" type="ORF">FHL15_010114</name>
</gene>
<dbReference type="EMBL" id="VFLP01000076">
    <property type="protein sequence ID" value="TRX88992.1"/>
    <property type="molecule type" value="Genomic_DNA"/>
</dbReference>
<feature type="compositionally biased region" description="Basic and acidic residues" evidence="1">
    <location>
        <begin position="368"/>
        <end position="383"/>
    </location>
</feature>